<sequence length="41" mass="4492">MNLRISPVEYGNTRVIPVQVSDLVWARTSAGSAVRTYPESA</sequence>
<keyword evidence="2" id="KW-1185">Reference proteome</keyword>
<name>A0A1I4WME3_9GAMM</name>
<evidence type="ECO:0000313" key="1">
    <source>
        <dbReference type="EMBL" id="SFN15054.1"/>
    </source>
</evidence>
<dbReference type="AlphaFoldDB" id="A0A1I4WME3"/>
<accession>A0A1I4WME3</accession>
<evidence type="ECO:0000313" key="2">
    <source>
        <dbReference type="Proteomes" id="UP000198575"/>
    </source>
</evidence>
<protein>
    <submittedName>
        <fullName evidence="1">Uncharacterized protein</fullName>
    </submittedName>
</protein>
<dbReference type="STRING" id="578942.SAMN05216289_105185"/>
<proteinExistence type="predicted"/>
<dbReference type="Proteomes" id="UP000198575">
    <property type="component" value="Unassembled WGS sequence"/>
</dbReference>
<gene>
    <name evidence="1" type="ORF">SAMN05216289_105185</name>
</gene>
<dbReference type="EMBL" id="FOVF01000005">
    <property type="protein sequence ID" value="SFN15054.1"/>
    <property type="molecule type" value="Genomic_DNA"/>
</dbReference>
<organism evidence="1 2">
    <name type="scientific">Dokdonella immobilis</name>
    <dbReference type="NCBI Taxonomy" id="578942"/>
    <lineage>
        <taxon>Bacteria</taxon>
        <taxon>Pseudomonadati</taxon>
        <taxon>Pseudomonadota</taxon>
        <taxon>Gammaproteobacteria</taxon>
        <taxon>Lysobacterales</taxon>
        <taxon>Rhodanobacteraceae</taxon>
        <taxon>Dokdonella</taxon>
    </lineage>
</organism>
<reference evidence="1 2" key="1">
    <citation type="submission" date="2016-10" db="EMBL/GenBank/DDBJ databases">
        <authorList>
            <person name="de Groot N.N."/>
        </authorList>
    </citation>
    <scope>NUCLEOTIDE SEQUENCE [LARGE SCALE GENOMIC DNA]</scope>
    <source>
        <strain evidence="1 2">CGMCC 1.7659</strain>
    </source>
</reference>